<gene>
    <name evidence="4" type="ORF">D3230_09045</name>
</gene>
<dbReference type="InterPro" id="IPR050902">
    <property type="entry name" value="ABC_Transporter_SBP"/>
</dbReference>
<dbReference type="PANTHER" id="PTHR30535:SF4">
    <property type="entry name" value="HEMIN-BINDING PERIPLASMIC PROTEIN HMUT"/>
    <property type="match status" value="1"/>
</dbReference>
<feature type="compositionally biased region" description="Basic and acidic residues" evidence="2">
    <location>
        <begin position="105"/>
        <end position="114"/>
    </location>
</feature>
<keyword evidence="5" id="KW-1185">Reference proteome</keyword>
<dbReference type="InterPro" id="IPR002491">
    <property type="entry name" value="ABC_transptr_periplasmic_BD"/>
</dbReference>
<dbReference type="Pfam" id="PF01497">
    <property type="entry name" value="Peripla_BP_2"/>
    <property type="match status" value="1"/>
</dbReference>
<name>A0ABS1SG89_9MICO</name>
<dbReference type="Proteomes" id="UP001645859">
    <property type="component" value="Unassembled WGS sequence"/>
</dbReference>
<proteinExistence type="inferred from homology"/>
<organism evidence="4 5">
    <name type="scientific">Leucobacter chromiireducens subsp. solipictus</name>
    <dbReference type="NCBI Taxonomy" id="398235"/>
    <lineage>
        <taxon>Bacteria</taxon>
        <taxon>Bacillati</taxon>
        <taxon>Actinomycetota</taxon>
        <taxon>Actinomycetes</taxon>
        <taxon>Micrococcales</taxon>
        <taxon>Microbacteriaceae</taxon>
        <taxon>Leucobacter</taxon>
    </lineage>
</organism>
<accession>A0ABS1SG89</accession>
<dbReference type="Gene3D" id="3.40.50.1980">
    <property type="entry name" value="Nitrogenase molybdenum iron protein domain"/>
    <property type="match status" value="2"/>
</dbReference>
<evidence type="ECO:0000313" key="5">
    <source>
        <dbReference type="Proteomes" id="UP001645859"/>
    </source>
</evidence>
<comment type="similarity">
    <text evidence="1">Belongs to the bacterial solute-binding protein 8 family.</text>
</comment>
<sequence length="467" mass="48773">MRHALGRSTAAQPPRPRARPGHADRAPRRTHVGARPRTPARRRAHHPPARGRGPDRRDRPARPQLRAQRLFTGAAPRPPGHRALRPAAACAPPRPPASRLRRAHRDAPNPERARRDRSRIPRLAHPAPTTRTTRTTERTSVSARTLSAALIVAAAALGLTACAGATAPAPAAPTEPSTTASAEFPRTVTVPAARGGDASEVTLDAAPSRIAALDYESAEVLAELGLAEQLVLVPEAVTNPTLGGHVAEMAGVAETFPVAMALEAETVISLEPELVVMSPRHGAEDTIGTVLTQSGIPTLQLPDSWTDLAHLSSNIELVGEVTATEDAAARLVTELETGLTPADEPSNARVLVLSNQAGRAFVTAGNAFPLRLLELAGARDVSAELGIATTGPISAEQIVEANPDAILLVDMNGSGERMFAEILANPAVAALPGAGRTLLLPGKEVQALGLANTISGLEQIESWLASS</sequence>
<dbReference type="SUPFAM" id="SSF53807">
    <property type="entry name" value="Helical backbone' metal receptor"/>
    <property type="match status" value="1"/>
</dbReference>
<dbReference type="EMBL" id="QYAC01000004">
    <property type="protein sequence ID" value="MBL3679431.1"/>
    <property type="molecule type" value="Genomic_DNA"/>
</dbReference>
<evidence type="ECO:0000256" key="2">
    <source>
        <dbReference type="SAM" id="MobiDB-lite"/>
    </source>
</evidence>
<protein>
    <submittedName>
        <fullName evidence="4">ABC transporter substrate-binding protein</fullName>
    </submittedName>
</protein>
<feature type="domain" description="Fe/B12 periplasmic-binding" evidence="3">
    <location>
        <begin position="209"/>
        <end position="467"/>
    </location>
</feature>
<dbReference type="PANTHER" id="PTHR30535">
    <property type="entry name" value="VITAMIN B12-BINDING PROTEIN"/>
    <property type="match status" value="1"/>
</dbReference>
<feature type="compositionally biased region" description="Basic residues" evidence="2">
    <location>
        <begin position="28"/>
        <end position="49"/>
    </location>
</feature>
<evidence type="ECO:0000259" key="3">
    <source>
        <dbReference type="PROSITE" id="PS50983"/>
    </source>
</evidence>
<reference evidence="4 5" key="1">
    <citation type="submission" date="2018-09" db="EMBL/GenBank/DDBJ databases">
        <title>Comparative genomics of Leucobacter spp.</title>
        <authorList>
            <person name="Reis A.C."/>
            <person name="Kolvenbach B.A."/>
            <person name="Corvini P.F.X."/>
            <person name="Nunes O.C."/>
        </authorList>
    </citation>
    <scope>NUCLEOTIDE SEQUENCE [LARGE SCALE GENOMIC DNA]</scope>
    <source>
        <strain evidence="4 5">TAN 31504</strain>
    </source>
</reference>
<feature type="compositionally biased region" description="Low complexity" evidence="2">
    <location>
        <begin position="166"/>
        <end position="182"/>
    </location>
</feature>
<dbReference type="PROSITE" id="PS50983">
    <property type="entry name" value="FE_B12_PBP"/>
    <property type="match status" value="1"/>
</dbReference>
<evidence type="ECO:0000313" key="4">
    <source>
        <dbReference type="EMBL" id="MBL3679431.1"/>
    </source>
</evidence>
<feature type="region of interest" description="Disordered" evidence="2">
    <location>
        <begin position="1"/>
        <end position="141"/>
    </location>
</feature>
<feature type="region of interest" description="Disordered" evidence="2">
    <location>
        <begin position="166"/>
        <end position="185"/>
    </location>
</feature>
<evidence type="ECO:0000256" key="1">
    <source>
        <dbReference type="ARBA" id="ARBA00008814"/>
    </source>
</evidence>
<comment type="caution">
    <text evidence="4">The sequence shown here is derived from an EMBL/GenBank/DDBJ whole genome shotgun (WGS) entry which is preliminary data.</text>
</comment>
<feature type="compositionally biased region" description="Basic and acidic residues" evidence="2">
    <location>
        <begin position="52"/>
        <end position="61"/>
    </location>
</feature>